<dbReference type="Pfam" id="PF00116">
    <property type="entry name" value="COX2"/>
    <property type="match status" value="1"/>
</dbReference>
<dbReference type="InterPro" id="IPR002429">
    <property type="entry name" value="CcO_II-like_C"/>
</dbReference>
<comment type="similarity">
    <text evidence="2 14">Belongs to the cytochrome c oxidase subunit 2 family.</text>
</comment>
<evidence type="ECO:0000256" key="8">
    <source>
        <dbReference type="ARBA" id="ARBA00022982"/>
    </source>
</evidence>
<evidence type="ECO:0000256" key="4">
    <source>
        <dbReference type="ARBA" id="ARBA00022475"/>
    </source>
</evidence>
<evidence type="ECO:0000256" key="15">
    <source>
        <dbReference type="SAM" id="Phobius"/>
    </source>
</evidence>
<dbReference type="GO" id="GO:0042773">
    <property type="term" value="P:ATP synthesis coupled electron transport"/>
    <property type="evidence" value="ECO:0007669"/>
    <property type="project" value="TreeGrafter"/>
</dbReference>
<evidence type="ECO:0000313" key="18">
    <source>
        <dbReference type="EMBL" id="KAF1688446.1"/>
    </source>
</evidence>
<dbReference type="PANTHER" id="PTHR22888:SF18">
    <property type="entry name" value="CYTOCHROME BO(3) UBIQUINOL OXIDASE SUBUNIT 2"/>
    <property type="match status" value="1"/>
</dbReference>
<dbReference type="AlphaFoldDB" id="A0A921P198"/>
<dbReference type="Gene3D" id="2.60.40.420">
    <property type="entry name" value="Cupredoxins - blue copper proteins"/>
    <property type="match status" value="1"/>
</dbReference>
<feature type="domain" description="Cytochrome oxidase subunit II transmembrane region profile" evidence="17">
    <location>
        <begin position="19"/>
        <end position="116"/>
    </location>
</feature>
<dbReference type="SUPFAM" id="SSF81464">
    <property type="entry name" value="Cytochrome c oxidase subunit II-like, transmembrane region"/>
    <property type="match status" value="1"/>
</dbReference>
<dbReference type="NCBIfam" id="TIGR01433">
    <property type="entry name" value="CyoA"/>
    <property type="match status" value="1"/>
</dbReference>
<evidence type="ECO:0000259" key="16">
    <source>
        <dbReference type="PROSITE" id="PS50857"/>
    </source>
</evidence>
<dbReference type="GO" id="GO:0005886">
    <property type="term" value="C:plasma membrane"/>
    <property type="evidence" value="ECO:0007669"/>
    <property type="project" value="UniProtKB-SubCell"/>
</dbReference>
<feature type="transmembrane region" description="Helical" evidence="15">
    <location>
        <begin position="86"/>
        <end position="107"/>
    </location>
</feature>
<keyword evidence="9 15" id="KW-1133">Transmembrane helix</keyword>
<dbReference type="RefSeq" id="WP_162124869.1">
    <property type="nucleotide sequence ID" value="NZ_PDWK01000049.1"/>
</dbReference>
<protein>
    <recommendedName>
        <fullName evidence="14">Ubiquinol oxidase subunit 2</fullName>
    </recommendedName>
</protein>
<keyword evidence="8 14" id="KW-0249">Electron transport</keyword>
<keyword evidence="4 14" id="KW-1003">Cell membrane</keyword>
<feature type="transmembrane region" description="Helical" evidence="15">
    <location>
        <begin position="41"/>
        <end position="65"/>
    </location>
</feature>
<dbReference type="CDD" id="cd04212">
    <property type="entry name" value="CuRO_UO_II"/>
    <property type="match status" value="1"/>
</dbReference>
<dbReference type="GO" id="GO:0016682">
    <property type="term" value="F:oxidoreductase activity, acting on diphenols and related substances as donors, oxygen as acceptor"/>
    <property type="evidence" value="ECO:0007669"/>
    <property type="project" value="InterPro"/>
</dbReference>
<dbReference type="Gene3D" id="1.10.287.90">
    <property type="match status" value="1"/>
</dbReference>
<dbReference type="PROSITE" id="PS50999">
    <property type="entry name" value="COX2_TM"/>
    <property type="match status" value="1"/>
</dbReference>
<evidence type="ECO:0000256" key="13">
    <source>
        <dbReference type="ARBA" id="ARBA00023288"/>
    </source>
</evidence>
<gene>
    <name evidence="18" type="primary">cyoA</name>
    <name evidence="18" type="ORF">CR938_09965</name>
</gene>
<dbReference type="SUPFAM" id="SSF49503">
    <property type="entry name" value="Cupredoxins"/>
    <property type="match status" value="1"/>
</dbReference>
<evidence type="ECO:0000256" key="9">
    <source>
        <dbReference type="ARBA" id="ARBA00022989"/>
    </source>
</evidence>
<dbReference type="InterPro" id="IPR008972">
    <property type="entry name" value="Cupredoxin"/>
</dbReference>
<evidence type="ECO:0000259" key="17">
    <source>
        <dbReference type="PROSITE" id="PS50999"/>
    </source>
</evidence>
<keyword evidence="3 14" id="KW-0813">Transport</keyword>
<dbReference type="EMBL" id="PDWK01000049">
    <property type="protein sequence ID" value="KAF1688446.1"/>
    <property type="molecule type" value="Genomic_DNA"/>
</dbReference>
<dbReference type="PANTHER" id="PTHR22888">
    <property type="entry name" value="CYTOCHROME C OXIDASE, SUBUNIT II"/>
    <property type="match status" value="1"/>
</dbReference>
<evidence type="ECO:0000313" key="19">
    <source>
        <dbReference type="Proteomes" id="UP000717981"/>
    </source>
</evidence>
<dbReference type="InterPro" id="IPR045187">
    <property type="entry name" value="CcO_II"/>
</dbReference>
<evidence type="ECO:0000256" key="12">
    <source>
        <dbReference type="ARBA" id="ARBA00023139"/>
    </source>
</evidence>
<keyword evidence="10 14" id="KW-0560">Oxidoreductase</keyword>
<dbReference type="GO" id="GO:0009486">
    <property type="term" value="F:cytochrome bo3 ubiquinol oxidase activity"/>
    <property type="evidence" value="ECO:0007669"/>
    <property type="project" value="InterPro"/>
</dbReference>
<evidence type="ECO:0000256" key="10">
    <source>
        <dbReference type="ARBA" id="ARBA00023002"/>
    </source>
</evidence>
<feature type="domain" description="Cytochrome oxidase subunit II copper A binding" evidence="16">
    <location>
        <begin position="131"/>
        <end position="243"/>
    </location>
</feature>
<dbReference type="InterPro" id="IPR036257">
    <property type="entry name" value="Cyt_c_oxidase_su2_TM_sf"/>
</dbReference>
<evidence type="ECO:0000256" key="2">
    <source>
        <dbReference type="ARBA" id="ARBA00007866"/>
    </source>
</evidence>
<organism evidence="18 19">
    <name type="scientific">Pseudoxanthomonas taiwanensis</name>
    <dbReference type="NCBI Taxonomy" id="176598"/>
    <lineage>
        <taxon>Bacteria</taxon>
        <taxon>Pseudomonadati</taxon>
        <taxon>Pseudomonadota</taxon>
        <taxon>Gammaproteobacteria</taxon>
        <taxon>Lysobacterales</taxon>
        <taxon>Lysobacteraceae</taxon>
        <taxon>Pseudoxanthomonas</taxon>
    </lineage>
</organism>
<dbReference type="GO" id="GO:0005507">
    <property type="term" value="F:copper ion binding"/>
    <property type="evidence" value="ECO:0007669"/>
    <property type="project" value="InterPro"/>
</dbReference>
<evidence type="ECO:0000256" key="7">
    <source>
        <dbReference type="ARBA" id="ARBA00022729"/>
    </source>
</evidence>
<keyword evidence="19" id="KW-1185">Reference proteome</keyword>
<dbReference type="InterPro" id="IPR010514">
    <property type="entry name" value="COX_ARM"/>
</dbReference>
<name>A0A921P198_9GAMM</name>
<accession>A0A921P198</accession>
<evidence type="ECO:0000256" key="14">
    <source>
        <dbReference type="PIRNR" id="PIRNR000292"/>
    </source>
</evidence>
<keyword evidence="12" id="KW-0564">Palmitate</keyword>
<dbReference type="PROSITE" id="PS50857">
    <property type="entry name" value="COX2_CUA"/>
    <property type="match status" value="1"/>
</dbReference>
<dbReference type="GO" id="GO:0004129">
    <property type="term" value="F:cytochrome-c oxidase activity"/>
    <property type="evidence" value="ECO:0007669"/>
    <property type="project" value="UniProtKB-UniRule"/>
</dbReference>
<keyword evidence="13" id="KW-0449">Lipoprotein</keyword>
<comment type="caution">
    <text evidence="18">The sequence shown here is derived from an EMBL/GenBank/DDBJ whole genome shotgun (WGS) entry which is preliminary data.</text>
</comment>
<evidence type="ECO:0000256" key="1">
    <source>
        <dbReference type="ARBA" id="ARBA00004651"/>
    </source>
</evidence>
<dbReference type="Proteomes" id="UP000717981">
    <property type="component" value="Unassembled WGS sequence"/>
</dbReference>
<sequence length="352" mass="38769">MPPLRFLSRLPMAAGLALPLAGCNPILLNAPGDVARQQGDLIIISTLLMLIIIVPVIALTLFFAWRYRASNTRATYKPDWDHSTRLELVIWAAPLMIIIALGSITWITTHTLDPYRPLERIAPGKPVPEGVEPLEVEVVSLDWKWLFIYPEQNIATVNELAAPVDRPIRFKLTSSTVMNAFYVPALAGMIYTMPGMQTELNAVISTPGEYEGFSSNYSGAGFSGMRFRFHALDEAGFDAWVDQVRGSGQVLGRDGYLELEKPSEREPVRHYASVEAGLYDAILNRCVDPRRMCLHEMMAIDAGKGPGRTRMEGLEARQRGDLRGRPYVQSAMCAAGDPPTAGLAGQLSRSAP</sequence>
<dbReference type="OrthoDB" id="9783445at2"/>
<evidence type="ECO:0000256" key="11">
    <source>
        <dbReference type="ARBA" id="ARBA00023136"/>
    </source>
</evidence>
<dbReference type="PIRSF" id="PIRSF000292">
    <property type="entry name" value="Ubi_od_II"/>
    <property type="match status" value="1"/>
</dbReference>
<keyword evidence="5 14" id="KW-0679">Respiratory chain</keyword>
<keyword evidence="7" id="KW-0732">Signal</keyword>
<keyword evidence="11 14" id="KW-0472">Membrane</keyword>
<dbReference type="InterPro" id="IPR006333">
    <property type="entry name" value="Cyt_o_ubiquinol_oxidase_su2"/>
</dbReference>
<reference evidence="18" key="1">
    <citation type="submission" date="2017-10" db="EMBL/GenBank/DDBJ databases">
        <title>Whole genome sequencing of members of genus Pseudoxanthomonas.</title>
        <authorList>
            <person name="Kumar S."/>
            <person name="Bansal K."/>
            <person name="Kaur A."/>
            <person name="Patil P."/>
            <person name="Sharma S."/>
            <person name="Patil P.B."/>
        </authorList>
    </citation>
    <scope>NUCLEOTIDE SEQUENCE</scope>
    <source>
        <strain evidence="18">DSM 22914</strain>
    </source>
</reference>
<evidence type="ECO:0000256" key="5">
    <source>
        <dbReference type="ARBA" id="ARBA00022660"/>
    </source>
</evidence>
<dbReference type="Pfam" id="PF06481">
    <property type="entry name" value="COX_ARM"/>
    <property type="match status" value="1"/>
</dbReference>
<proteinExistence type="inferred from homology"/>
<dbReference type="InterPro" id="IPR011759">
    <property type="entry name" value="Cyt_c_oxidase_su2_TM_dom"/>
</dbReference>
<keyword evidence="6 15" id="KW-0812">Transmembrane</keyword>
<evidence type="ECO:0000256" key="3">
    <source>
        <dbReference type="ARBA" id="ARBA00022448"/>
    </source>
</evidence>
<dbReference type="InterPro" id="IPR034227">
    <property type="entry name" value="CuRO_UO_II"/>
</dbReference>
<comment type="subcellular location">
    <subcellularLocation>
        <location evidence="1">Cell membrane</location>
        <topology evidence="1">Multi-pass membrane protein</topology>
    </subcellularLocation>
</comment>
<evidence type="ECO:0000256" key="6">
    <source>
        <dbReference type="ARBA" id="ARBA00022692"/>
    </source>
</evidence>